<sequence length="121" mass="12857">GLRDLVDFLPASLAAIVSFFSAEITRGIWKPVILNGTDWPSLAATILAVESDIKEVLASAGVHINMSPQPRSVMPMLPLPIAALLSLSITVKMEFSDLQGIMGHGLEVCATSSSWPSMPIV</sequence>
<evidence type="ECO:0000313" key="2">
    <source>
        <dbReference type="Proteomes" id="UP000015106"/>
    </source>
</evidence>
<proteinExistence type="predicted"/>
<dbReference type="PANTHER" id="PTHR33739">
    <property type="entry name" value="OS07G0681500 PROTEIN"/>
    <property type="match status" value="1"/>
</dbReference>
<dbReference type="AlphaFoldDB" id="A0A8R7V2Z2"/>
<keyword evidence="2" id="KW-1185">Reference proteome</keyword>
<evidence type="ECO:0000313" key="1">
    <source>
        <dbReference type="EnsemblPlants" id="TuG1812G0700000415.01.T01"/>
    </source>
</evidence>
<reference evidence="2" key="1">
    <citation type="journal article" date="2013" name="Nature">
        <title>Draft genome of the wheat A-genome progenitor Triticum urartu.</title>
        <authorList>
            <person name="Ling H.Q."/>
            <person name="Zhao S."/>
            <person name="Liu D."/>
            <person name="Wang J."/>
            <person name="Sun H."/>
            <person name="Zhang C."/>
            <person name="Fan H."/>
            <person name="Li D."/>
            <person name="Dong L."/>
            <person name="Tao Y."/>
            <person name="Gao C."/>
            <person name="Wu H."/>
            <person name="Li Y."/>
            <person name="Cui Y."/>
            <person name="Guo X."/>
            <person name="Zheng S."/>
            <person name="Wang B."/>
            <person name="Yu K."/>
            <person name="Liang Q."/>
            <person name="Yang W."/>
            <person name="Lou X."/>
            <person name="Chen J."/>
            <person name="Feng M."/>
            <person name="Jian J."/>
            <person name="Zhang X."/>
            <person name="Luo G."/>
            <person name="Jiang Y."/>
            <person name="Liu J."/>
            <person name="Wang Z."/>
            <person name="Sha Y."/>
            <person name="Zhang B."/>
            <person name="Wu H."/>
            <person name="Tang D."/>
            <person name="Shen Q."/>
            <person name="Xue P."/>
            <person name="Zou S."/>
            <person name="Wang X."/>
            <person name="Liu X."/>
            <person name="Wang F."/>
            <person name="Yang Y."/>
            <person name="An X."/>
            <person name="Dong Z."/>
            <person name="Zhang K."/>
            <person name="Zhang X."/>
            <person name="Luo M.C."/>
            <person name="Dvorak J."/>
            <person name="Tong Y."/>
            <person name="Wang J."/>
            <person name="Yang H."/>
            <person name="Li Z."/>
            <person name="Wang D."/>
            <person name="Zhang A."/>
            <person name="Wang J."/>
        </authorList>
    </citation>
    <scope>NUCLEOTIDE SEQUENCE</scope>
    <source>
        <strain evidence="2">cv. G1812</strain>
    </source>
</reference>
<name>A0A8R7V2Z2_TRIUA</name>
<reference evidence="1" key="3">
    <citation type="submission" date="2022-06" db="UniProtKB">
        <authorList>
            <consortium name="EnsemblPlants"/>
        </authorList>
    </citation>
    <scope>IDENTIFICATION</scope>
</reference>
<dbReference type="GO" id="GO:2000762">
    <property type="term" value="P:regulation of phenylpropanoid metabolic process"/>
    <property type="evidence" value="ECO:0007669"/>
    <property type="project" value="InterPro"/>
</dbReference>
<accession>A0A8R7V2Z2</accession>
<dbReference type="PANTHER" id="PTHR33739:SF10">
    <property type="entry name" value="OS05G0312000 PROTEIN"/>
    <property type="match status" value="1"/>
</dbReference>
<reference evidence="1" key="2">
    <citation type="submission" date="2018-03" db="EMBL/GenBank/DDBJ databases">
        <title>The Triticum urartu genome reveals the dynamic nature of wheat genome evolution.</title>
        <authorList>
            <person name="Ling H."/>
            <person name="Ma B."/>
            <person name="Shi X."/>
            <person name="Liu H."/>
            <person name="Dong L."/>
            <person name="Sun H."/>
            <person name="Cao Y."/>
            <person name="Gao Q."/>
            <person name="Zheng S."/>
            <person name="Li Y."/>
            <person name="Yu Y."/>
            <person name="Du H."/>
            <person name="Qi M."/>
            <person name="Li Y."/>
            <person name="Yu H."/>
            <person name="Cui Y."/>
            <person name="Wang N."/>
            <person name="Chen C."/>
            <person name="Wu H."/>
            <person name="Zhao Y."/>
            <person name="Zhang J."/>
            <person name="Li Y."/>
            <person name="Zhou W."/>
            <person name="Zhang B."/>
            <person name="Hu W."/>
            <person name="Eijk M."/>
            <person name="Tang J."/>
            <person name="Witsenboer H."/>
            <person name="Zhao S."/>
            <person name="Li Z."/>
            <person name="Zhang A."/>
            <person name="Wang D."/>
            <person name="Liang C."/>
        </authorList>
    </citation>
    <scope>NUCLEOTIDE SEQUENCE [LARGE SCALE GENOMIC DNA]</scope>
    <source>
        <strain evidence="1">cv. G1812</strain>
    </source>
</reference>
<dbReference type="InterPro" id="IPR039638">
    <property type="entry name" value="MED33A/B"/>
</dbReference>
<dbReference type="Proteomes" id="UP000015106">
    <property type="component" value="Chromosome 7"/>
</dbReference>
<protein>
    <submittedName>
        <fullName evidence="1">Uncharacterized protein</fullName>
    </submittedName>
</protein>
<dbReference type="GO" id="GO:0016592">
    <property type="term" value="C:mediator complex"/>
    <property type="evidence" value="ECO:0007669"/>
    <property type="project" value="InterPro"/>
</dbReference>
<organism evidence="1 2">
    <name type="scientific">Triticum urartu</name>
    <name type="common">Red wild einkorn</name>
    <name type="synonym">Crithodium urartu</name>
    <dbReference type="NCBI Taxonomy" id="4572"/>
    <lineage>
        <taxon>Eukaryota</taxon>
        <taxon>Viridiplantae</taxon>
        <taxon>Streptophyta</taxon>
        <taxon>Embryophyta</taxon>
        <taxon>Tracheophyta</taxon>
        <taxon>Spermatophyta</taxon>
        <taxon>Magnoliopsida</taxon>
        <taxon>Liliopsida</taxon>
        <taxon>Poales</taxon>
        <taxon>Poaceae</taxon>
        <taxon>BOP clade</taxon>
        <taxon>Pooideae</taxon>
        <taxon>Triticodae</taxon>
        <taxon>Triticeae</taxon>
        <taxon>Triticinae</taxon>
        <taxon>Triticum</taxon>
    </lineage>
</organism>
<dbReference type="EnsemblPlants" id="TuG1812G0700000415.01.T01">
    <property type="protein sequence ID" value="TuG1812G0700000415.01.T01"/>
    <property type="gene ID" value="TuG1812G0700000415.01"/>
</dbReference>
<dbReference type="Gramene" id="TuG1812G0700000415.01.T01">
    <property type="protein sequence ID" value="TuG1812G0700000415.01.T01"/>
    <property type="gene ID" value="TuG1812G0700000415.01"/>
</dbReference>